<dbReference type="PANTHER" id="PTHR23303:SF14">
    <property type="entry name" value="BOS COMPLEX SUBUNIT NOMO1-RELATED"/>
    <property type="match status" value="1"/>
</dbReference>
<comment type="caution">
    <text evidence="3">The sequence shown here is derived from an EMBL/GenBank/DDBJ whole genome shotgun (WGS) entry which is preliminary data.</text>
</comment>
<name>A0A6V8NAL3_9BACT</name>
<keyword evidence="4" id="KW-1185">Reference proteome</keyword>
<feature type="chain" id="PRO_5028121549" description="Lipoprotein" evidence="2">
    <location>
        <begin position="21"/>
        <end position="508"/>
    </location>
</feature>
<dbReference type="PANTHER" id="PTHR23303">
    <property type="entry name" value="CARBOXYPEPTIDASE REGULATORY REGION-CONTAINING"/>
    <property type="match status" value="1"/>
</dbReference>
<dbReference type="PROSITE" id="PS51257">
    <property type="entry name" value="PROKAR_LIPOPROTEIN"/>
    <property type="match status" value="1"/>
</dbReference>
<proteinExistence type="predicted"/>
<evidence type="ECO:0000256" key="1">
    <source>
        <dbReference type="ARBA" id="ARBA00022729"/>
    </source>
</evidence>
<dbReference type="InterPro" id="IPR051417">
    <property type="entry name" value="SDr/BOS_complex"/>
</dbReference>
<dbReference type="InterPro" id="IPR008969">
    <property type="entry name" value="CarboxyPept-like_regulatory"/>
</dbReference>
<dbReference type="EMBL" id="BLXZ01000006">
    <property type="protein sequence ID" value="GFO69546.1"/>
    <property type="molecule type" value="Genomic_DNA"/>
</dbReference>
<dbReference type="InterPro" id="IPR013784">
    <property type="entry name" value="Carb-bd-like_fold"/>
</dbReference>
<keyword evidence="1 2" id="KW-0732">Signal</keyword>
<evidence type="ECO:0000256" key="2">
    <source>
        <dbReference type="SAM" id="SignalP"/>
    </source>
</evidence>
<dbReference type="Pfam" id="PF13620">
    <property type="entry name" value="CarboxypepD_reg"/>
    <property type="match status" value="2"/>
</dbReference>
<sequence>MRTTLFATLLFALVSVCGCGGGGGTGAQPAPTVSGVAATGAALKGTVTLKDAAGHQELSKKTDVNGGYSFDVSGLSAPFILKVTPDSGGSALYSFAPAAGTANLNPLANLVVAKAAGSADLATVYQNASTQSLQGIAGSLGQALTDVRATLTALLAKYGVATSVDPISGAYKIDGTGLDGMFDHAQLALASNGQLSVVETGGTTTYNLNSDFATFAVFGSATLNNLPFANVQVSVVDAATGNLSFGSVQTDAAGAYRIAGLPRGSYTVRALKDGYSFQPAVGQVGVTGSDVAGPVFRSALPYSIFGTVLGSNGAGLAGVTVSVVRSGFTSGKTAVTDGNGRYQVTGLTNAVYTVTPSRMNAATGSAVIFDASSKTAQLSTSTNYSQTDFQADIPAYTVSGSVKMHTDNAALPRVALTLVTLNNAGVAAGTSGSTFQTVSDRDGNFSLAGIPSGYYAIAPVLTGYDFSLLNAAPGATMSLFLLDGADLTLRIGAWSTSEATGGVGGIGQ</sequence>
<dbReference type="RefSeq" id="WP_183362118.1">
    <property type="nucleotide sequence ID" value="NZ_BLXZ01000006.1"/>
</dbReference>
<organism evidence="3 4">
    <name type="scientific">Geomonas limicola</name>
    <dbReference type="NCBI Taxonomy" id="2740186"/>
    <lineage>
        <taxon>Bacteria</taxon>
        <taxon>Pseudomonadati</taxon>
        <taxon>Thermodesulfobacteriota</taxon>
        <taxon>Desulfuromonadia</taxon>
        <taxon>Geobacterales</taxon>
        <taxon>Geobacteraceae</taxon>
        <taxon>Geomonas</taxon>
    </lineage>
</organism>
<dbReference type="Gene3D" id="2.60.40.1120">
    <property type="entry name" value="Carboxypeptidase-like, regulatory domain"/>
    <property type="match status" value="2"/>
</dbReference>
<dbReference type="SUPFAM" id="SSF49478">
    <property type="entry name" value="Cna protein B-type domain"/>
    <property type="match status" value="1"/>
</dbReference>
<dbReference type="GO" id="GO:0030246">
    <property type="term" value="F:carbohydrate binding"/>
    <property type="evidence" value="ECO:0007669"/>
    <property type="project" value="InterPro"/>
</dbReference>
<feature type="signal peptide" evidence="2">
    <location>
        <begin position="1"/>
        <end position="20"/>
    </location>
</feature>
<protein>
    <recommendedName>
        <fullName evidence="5">Lipoprotein</fullName>
    </recommendedName>
</protein>
<evidence type="ECO:0000313" key="3">
    <source>
        <dbReference type="EMBL" id="GFO69546.1"/>
    </source>
</evidence>
<evidence type="ECO:0000313" key="4">
    <source>
        <dbReference type="Proteomes" id="UP000587586"/>
    </source>
</evidence>
<gene>
    <name evidence="3" type="ORF">GMLC_31250</name>
</gene>
<reference evidence="4" key="1">
    <citation type="submission" date="2020-06" db="EMBL/GenBank/DDBJ databases">
        <title>Draft genomic sequecing of Geomonas sp. Red745.</title>
        <authorList>
            <person name="Itoh H."/>
            <person name="Xu Z.X."/>
            <person name="Ushijima N."/>
            <person name="Masuda Y."/>
            <person name="Shiratori Y."/>
            <person name="Senoo K."/>
        </authorList>
    </citation>
    <scope>NUCLEOTIDE SEQUENCE [LARGE SCALE GENOMIC DNA]</scope>
    <source>
        <strain evidence="4">Red745</strain>
    </source>
</reference>
<dbReference type="AlphaFoldDB" id="A0A6V8NAL3"/>
<dbReference type="SUPFAM" id="SSF49464">
    <property type="entry name" value="Carboxypeptidase regulatory domain-like"/>
    <property type="match status" value="1"/>
</dbReference>
<dbReference type="SUPFAM" id="SSF49452">
    <property type="entry name" value="Starch-binding domain-like"/>
    <property type="match status" value="1"/>
</dbReference>
<evidence type="ECO:0008006" key="5">
    <source>
        <dbReference type="Google" id="ProtNLM"/>
    </source>
</evidence>
<dbReference type="Proteomes" id="UP000587586">
    <property type="component" value="Unassembled WGS sequence"/>
</dbReference>
<accession>A0A6V8NAL3</accession>